<dbReference type="NCBIfam" id="TIGR02893">
    <property type="entry name" value="spore_yabQ"/>
    <property type="match status" value="1"/>
</dbReference>
<dbReference type="KEGG" id="mpec:B9O19_01924"/>
<evidence type="ECO:0000313" key="2">
    <source>
        <dbReference type="EMBL" id="AUO20071.1"/>
    </source>
</evidence>
<sequence length="174" mass="20691">MDTITKANELNYFFWSMICGVAMTIVYDFLRARRREKKQVGLFIYIEDIVWFCVLGVLVYLLAFRQNAGMIRWYSFFGIGLGALIYKLLLGDKLMNVFRKCYSYFVRAFCFLIKIIMWPVRFIAALIKRPIGVVVWHSRTGSRQLSDMMKVSKQRLRNRMRYKARKTNSSEEDE</sequence>
<reference evidence="2 3" key="1">
    <citation type="submission" date="2017-04" db="EMBL/GenBank/DDBJ databases">
        <title>Monoglobus pectinilyticus 14 draft genome.</title>
        <authorList>
            <person name="Kim C."/>
            <person name="Rosendale D.I."/>
            <person name="Kelly W.J."/>
            <person name="Tannock G.W."/>
            <person name="Patchett M.L."/>
            <person name="Jordens J.Z."/>
        </authorList>
    </citation>
    <scope>NUCLEOTIDE SEQUENCE [LARGE SCALE GENOMIC DNA]</scope>
    <source>
        <strain evidence="2 3">14</strain>
    </source>
</reference>
<proteinExistence type="predicted"/>
<name>A0A2K9P4B4_9FIRM</name>
<accession>A0A2K9P4B4</accession>
<feature type="transmembrane region" description="Helical" evidence="1">
    <location>
        <begin position="70"/>
        <end position="89"/>
    </location>
</feature>
<dbReference type="GeneID" id="98063303"/>
<feature type="transmembrane region" description="Helical" evidence="1">
    <location>
        <begin position="101"/>
        <end position="120"/>
    </location>
</feature>
<keyword evidence="1" id="KW-0812">Transmembrane</keyword>
<feature type="transmembrane region" description="Helical" evidence="1">
    <location>
        <begin position="12"/>
        <end position="30"/>
    </location>
</feature>
<keyword evidence="3" id="KW-1185">Reference proteome</keyword>
<evidence type="ECO:0000313" key="3">
    <source>
        <dbReference type="Proteomes" id="UP000235589"/>
    </source>
</evidence>
<evidence type="ECO:0000256" key="1">
    <source>
        <dbReference type="SAM" id="Phobius"/>
    </source>
</evidence>
<dbReference type="Pfam" id="PF09578">
    <property type="entry name" value="Spore_YabQ"/>
    <property type="match status" value="1"/>
</dbReference>
<dbReference type="EMBL" id="CP020991">
    <property type="protein sequence ID" value="AUO20071.1"/>
    <property type="molecule type" value="Genomic_DNA"/>
</dbReference>
<protein>
    <submittedName>
        <fullName evidence="2">Spore cortex biosynthesis protein YabQ</fullName>
    </submittedName>
</protein>
<keyword evidence="1" id="KW-0472">Membrane</keyword>
<dbReference type="InterPro" id="IPR019074">
    <property type="entry name" value="YabQ"/>
</dbReference>
<keyword evidence="1" id="KW-1133">Transmembrane helix</keyword>
<feature type="transmembrane region" description="Helical" evidence="1">
    <location>
        <begin position="42"/>
        <end position="64"/>
    </location>
</feature>
<dbReference type="RefSeq" id="WP_102366216.1">
    <property type="nucleotide sequence ID" value="NZ_CP020991.1"/>
</dbReference>
<dbReference type="AlphaFoldDB" id="A0A2K9P4B4"/>
<organism evidence="2 3">
    <name type="scientific">Monoglobus pectinilyticus</name>
    <dbReference type="NCBI Taxonomy" id="1981510"/>
    <lineage>
        <taxon>Bacteria</taxon>
        <taxon>Bacillati</taxon>
        <taxon>Bacillota</taxon>
        <taxon>Clostridia</taxon>
        <taxon>Monoglobales</taxon>
        <taxon>Monoglobaceae</taxon>
        <taxon>Monoglobus</taxon>
    </lineage>
</organism>
<dbReference type="OrthoDB" id="9801633at2"/>
<gene>
    <name evidence="2" type="ORF">B9O19_01924</name>
</gene>
<dbReference type="Proteomes" id="UP000235589">
    <property type="component" value="Chromosome"/>
</dbReference>